<dbReference type="GO" id="GO:0005085">
    <property type="term" value="F:guanyl-nucleotide exchange factor activity"/>
    <property type="evidence" value="ECO:0007669"/>
    <property type="project" value="UniProtKB-KW"/>
</dbReference>
<sequence>MADYAFDHLNALVEPHCNSVFKALHADIKELALIVALLRRVYCACRKTDFGRVVGRDIQDHLSRCVLSLARVHDTVIQSPYRWVPPWKIVGSFLHIWNLQWMAVEEIRSIAWMRTAVLNWVVNLVLSKESERKRGALIKYFVTVADHCRSLNN</sequence>
<dbReference type="InterPro" id="IPR023578">
    <property type="entry name" value="Ras_GEF_dom_sf"/>
</dbReference>
<evidence type="ECO:0000313" key="3">
    <source>
        <dbReference type="EMBL" id="EFI27560.1"/>
    </source>
</evidence>
<dbReference type="GeneID" id="9378223"/>
<protein>
    <recommendedName>
        <fullName evidence="2">Ras-GEF domain-containing protein</fullName>
    </recommendedName>
</protein>
<dbReference type="GO" id="GO:0007264">
    <property type="term" value="P:small GTPase-mediated signal transduction"/>
    <property type="evidence" value="ECO:0007669"/>
    <property type="project" value="InterPro"/>
</dbReference>
<dbReference type="AlphaFoldDB" id="D6RNC6"/>
<keyword evidence="4" id="KW-1185">Reference proteome</keyword>
<keyword evidence="1" id="KW-0344">Guanine-nucleotide releasing factor</keyword>
<evidence type="ECO:0000313" key="4">
    <source>
        <dbReference type="Proteomes" id="UP000001861"/>
    </source>
</evidence>
<evidence type="ECO:0000256" key="1">
    <source>
        <dbReference type="PROSITE-ProRule" id="PRU00168"/>
    </source>
</evidence>
<comment type="caution">
    <text evidence="3">The sequence shown here is derived from an EMBL/GenBank/DDBJ whole genome shotgun (WGS) entry which is preliminary data.</text>
</comment>
<dbReference type="HOGENOM" id="CLU_1713155_0_0_1"/>
<dbReference type="KEGG" id="cci:CC1G_15596"/>
<evidence type="ECO:0000259" key="2">
    <source>
        <dbReference type="PROSITE" id="PS50009"/>
    </source>
</evidence>
<proteinExistence type="predicted"/>
<gene>
    <name evidence="3" type="ORF">CC1G_15596</name>
</gene>
<dbReference type="SUPFAM" id="SSF48366">
    <property type="entry name" value="Ras GEF"/>
    <property type="match status" value="1"/>
</dbReference>
<dbReference type="RefSeq" id="XP_002911054.1">
    <property type="nucleotide sequence ID" value="XM_002911008.1"/>
</dbReference>
<organism evidence="3 4">
    <name type="scientific">Coprinopsis cinerea (strain Okayama-7 / 130 / ATCC MYA-4618 / FGSC 9003)</name>
    <name type="common">Inky cap fungus</name>
    <name type="synonym">Hormographiella aspergillata</name>
    <dbReference type="NCBI Taxonomy" id="240176"/>
    <lineage>
        <taxon>Eukaryota</taxon>
        <taxon>Fungi</taxon>
        <taxon>Dikarya</taxon>
        <taxon>Basidiomycota</taxon>
        <taxon>Agaricomycotina</taxon>
        <taxon>Agaricomycetes</taxon>
        <taxon>Agaricomycetidae</taxon>
        <taxon>Agaricales</taxon>
        <taxon>Agaricineae</taxon>
        <taxon>Psathyrellaceae</taxon>
        <taxon>Coprinopsis</taxon>
    </lineage>
</organism>
<dbReference type="OrthoDB" id="546434at2759"/>
<dbReference type="Pfam" id="PF00617">
    <property type="entry name" value="RasGEF"/>
    <property type="match status" value="1"/>
</dbReference>
<dbReference type="PROSITE" id="PS50009">
    <property type="entry name" value="RASGEF_CAT"/>
    <property type="match status" value="1"/>
</dbReference>
<name>D6RNC6_COPC7</name>
<dbReference type="Proteomes" id="UP000001861">
    <property type="component" value="Unassembled WGS sequence"/>
</dbReference>
<dbReference type="VEuPathDB" id="FungiDB:CC1G_15596"/>
<dbReference type="InParanoid" id="D6RNC6"/>
<feature type="domain" description="Ras-GEF" evidence="2">
    <location>
        <begin position="65"/>
        <end position="153"/>
    </location>
</feature>
<reference evidence="3 4" key="1">
    <citation type="journal article" date="2010" name="Proc. Natl. Acad. Sci. U.S.A.">
        <title>Insights into evolution of multicellular fungi from the assembled chromosomes of the mushroom Coprinopsis cinerea (Coprinus cinereus).</title>
        <authorList>
            <person name="Stajich J.E."/>
            <person name="Wilke S.K."/>
            <person name="Ahren D."/>
            <person name="Au C.H."/>
            <person name="Birren B.W."/>
            <person name="Borodovsky M."/>
            <person name="Burns C."/>
            <person name="Canback B."/>
            <person name="Casselton L.A."/>
            <person name="Cheng C.K."/>
            <person name="Deng J."/>
            <person name="Dietrich F.S."/>
            <person name="Fargo D.C."/>
            <person name="Farman M.L."/>
            <person name="Gathman A.C."/>
            <person name="Goldberg J."/>
            <person name="Guigo R."/>
            <person name="Hoegger P.J."/>
            <person name="Hooker J.B."/>
            <person name="Huggins A."/>
            <person name="James T.Y."/>
            <person name="Kamada T."/>
            <person name="Kilaru S."/>
            <person name="Kodira C."/>
            <person name="Kues U."/>
            <person name="Kupfer D."/>
            <person name="Kwan H.S."/>
            <person name="Lomsadze A."/>
            <person name="Li W."/>
            <person name="Lilly W.W."/>
            <person name="Ma L.J."/>
            <person name="Mackey A.J."/>
            <person name="Manning G."/>
            <person name="Martin F."/>
            <person name="Muraguchi H."/>
            <person name="Natvig D.O."/>
            <person name="Palmerini H."/>
            <person name="Ramesh M.A."/>
            <person name="Rehmeyer C.J."/>
            <person name="Roe B.A."/>
            <person name="Shenoy N."/>
            <person name="Stanke M."/>
            <person name="Ter-Hovhannisyan V."/>
            <person name="Tunlid A."/>
            <person name="Velagapudi R."/>
            <person name="Vision T.J."/>
            <person name="Zeng Q."/>
            <person name="Zolan M.E."/>
            <person name="Pukkila P.J."/>
        </authorList>
    </citation>
    <scope>NUCLEOTIDE SEQUENCE [LARGE SCALE GENOMIC DNA]</scope>
    <source>
        <strain evidence="4">Okayama-7 / 130 / ATCC MYA-4618 / FGSC 9003</strain>
    </source>
</reference>
<dbReference type="InterPro" id="IPR001895">
    <property type="entry name" value="RASGEF_cat_dom"/>
</dbReference>
<dbReference type="Gene3D" id="1.10.840.10">
    <property type="entry name" value="Ras guanine-nucleotide exchange factors catalytic domain"/>
    <property type="match status" value="1"/>
</dbReference>
<dbReference type="InterPro" id="IPR036964">
    <property type="entry name" value="RASGEF_cat_dom_sf"/>
</dbReference>
<dbReference type="EMBL" id="AACS02000006">
    <property type="protein sequence ID" value="EFI27560.1"/>
    <property type="molecule type" value="Genomic_DNA"/>
</dbReference>
<accession>D6RNC6</accession>